<proteinExistence type="predicted"/>
<keyword evidence="4" id="KW-1185">Reference proteome</keyword>
<comment type="caution">
    <text evidence="3">The sequence shown here is derived from an EMBL/GenBank/DDBJ whole genome shotgun (WGS) entry which is preliminary data.</text>
</comment>
<dbReference type="SUPFAM" id="SSF51905">
    <property type="entry name" value="FAD/NAD(P)-binding domain"/>
    <property type="match status" value="1"/>
</dbReference>
<dbReference type="PANTHER" id="PTHR13847">
    <property type="entry name" value="SARCOSINE DEHYDROGENASE-RELATED"/>
    <property type="match status" value="1"/>
</dbReference>
<feature type="domain" description="FAD dependent oxidoreductase" evidence="2">
    <location>
        <begin position="39"/>
        <end position="398"/>
    </location>
</feature>
<organism evidence="3 4">
    <name type="scientific">Planktotalea frisia</name>
    <dbReference type="NCBI Taxonomy" id="696762"/>
    <lineage>
        <taxon>Bacteria</taxon>
        <taxon>Pseudomonadati</taxon>
        <taxon>Pseudomonadota</taxon>
        <taxon>Alphaproteobacteria</taxon>
        <taxon>Rhodobacterales</taxon>
        <taxon>Paracoccaceae</taxon>
        <taxon>Planktotalea</taxon>
    </lineage>
</organism>
<dbReference type="STRING" id="696762.PFRI_22340"/>
<dbReference type="Gene3D" id="3.50.50.60">
    <property type="entry name" value="FAD/NAD(P)-binding domain"/>
    <property type="match status" value="1"/>
</dbReference>
<keyword evidence="1 3" id="KW-0560">Oxidoreductase</keyword>
<dbReference type="AlphaFoldDB" id="A0A1L9NWA3"/>
<dbReference type="Gene3D" id="3.30.9.10">
    <property type="entry name" value="D-Amino Acid Oxidase, subunit A, domain 2"/>
    <property type="match status" value="1"/>
</dbReference>
<dbReference type="Proteomes" id="UP000184514">
    <property type="component" value="Unassembled WGS sequence"/>
</dbReference>
<evidence type="ECO:0000259" key="2">
    <source>
        <dbReference type="Pfam" id="PF01266"/>
    </source>
</evidence>
<evidence type="ECO:0000313" key="4">
    <source>
        <dbReference type="Proteomes" id="UP000184514"/>
    </source>
</evidence>
<gene>
    <name evidence="3" type="primary">puuB_3</name>
    <name evidence="3" type="ORF">PFRI_22340</name>
</gene>
<dbReference type="GO" id="GO:0016491">
    <property type="term" value="F:oxidoreductase activity"/>
    <property type="evidence" value="ECO:0007669"/>
    <property type="project" value="UniProtKB-KW"/>
</dbReference>
<dbReference type="InterPro" id="IPR036188">
    <property type="entry name" value="FAD/NAD-bd_sf"/>
</dbReference>
<reference evidence="3 4" key="1">
    <citation type="submission" date="2016-10" db="EMBL/GenBank/DDBJ databases">
        <title>Genome sequence of Planktotalea frisia SH6-1.</title>
        <authorList>
            <person name="Poehlein A."/>
            <person name="Bakenhus I."/>
            <person name="Voget S."/>
            <person name="Brinkhoff T."/>
            <person name="Simon M."/>
        </authorList>
    </citation>
    <scope>NUCLEOTIDE SEQUENCE [LARGE SCALE GENOMIC DNA]</scope>
    <source>
        <strain evidence="3 4">SH6-1</strain>
    </source>
</reference>
<sequence>MNRIYEPLAYSNEVRRDCFWNTTVDATQGEQLQGTHQTDVAIVGGGFTGLNAALHLAEDGVDVTLLDAETIGWGASGRNGGFCCLGGGILSNAQIDKRFGTDARHAWRTAEKDAIKHVSGLLERYKIDADAHSKGETLLAHKAKRWATLQQHADEVAESYGVEPTLIPKSELADHGLNGPFHGALTNPIGFALNPLKYALGIAEAARRAGARFFEQSPVIRLEQGAQFTLHTPKGRITAKRLIIATNGYSSEDVPNWLATRFMPVQSSVLVTRPLTDEELANAGWTSDQMAFDSRNLLHYFRLMPSRQFLFGMRGGIFANARSDAKIKRLIRSDFEQMFPAWRHVETPHMWSGLVCMNAKGAPFTGPIPDMPGAFASLSYHGNGVAMASYCGTLLADLVQDKDTRLPYPEVLKSTPSKLPFGTKRRWVLPPLYAAMGLVDR</sequence>
<dbReference type="EMBL" id="MLCB01000140">
    <property type="protein sequence ID" value="OJI93539.1"/>
    <property type="molecule type" value="Genomic_DNA"/>
</dbReference>
<dbReference type="OrthoDB" id="9806601at2"/>
<dbReference type="PANTHER" id="PTHR13847:SF281">
    <property type="entry name" value="FAD DEPENDENT OXIDOREDUCTASE DOMAIN-CONTAINING PROTEIN"/>
    <property type="match status" value="1"/>
</dbReference>
<evidence type="ECO:0000256" key="1">
    <source>
        <dbReference type="ARBA" id="ARBA00023002"/>
    </source>
</evidence>
<dbReference type="InterPro" id="IPR006076">
    <property type="entry name" value="FAD-dep_OxRdtase"/>
</dbReference>
<dbReference type="GO" id="GO:0005737">
    <property type="term" value="C:cytoplasm"/>
    <property type="evidence" value="ECO:0007669"/>
    <property type="project" value="TreeGrafter"/>
</dbReference>
<name>A0A1L9NWA3_9RHOB</name>
<evidence type="ECO:0000313" key="3">
    <source>
        <dbReference type="EMBL" id="OJI93539.1"/>
    </source>
</evidence>
<accession>A0A1L9NWA3</accession>
<dbReference type="EC" id="1.4.3.-" evidence="3"/>
<protein>
    <submittedName>
        <fullName evidence="3">Gamma-glutamylputrescine oxidoreductase</fullName>
        <ecNumber evidence="3">1.4.3.-</ecNumber>
    </submittedName>
</protein>
<dbReference type="RefSeq" id="WP_072630791.1">
    <property type="nucleotide sequence ID" value="NZ_MLCB01000140.1"/>
</dbReference>
<dbReference type="Pfam" id="PF01266">
    <property type="entry name" value="DAO"/>
    <property type="match status" value="1"/>
</dbReference>